<sequence length="122" mass="13424">MESVTREAEEGLAVAALGSLFKLTEVHLSDYSSWQMQEAQIFLESAAHDSLPFLTCAPRKNTNKAPVPNRRNELNTPLRVANIAEARPISGCIKLNSNNAKTNLELRAVRKLAYAASNCPEE</sequence>
<reference evidence="2" key="2">
    <citation type="submission" date="2025-08" db="UniProtKB">
        <authorList>
            <consortium name="RefSeq"/>
        </authorList>
    </citation>
    <scope>IDENTIFICATION</scope>
    <source>
        <tissue evidence="2">Leaf</tissue>
    </source>
</reference>
<name>A0A1U7WHZ1_NICSY</name>
<protein>
    <submittedName>
        <fullName evidence="2">Uncharacterized protein LOC104224004</fullName>
    </submittedName>
</protein>
<evidence type="ECO:0000313" key="2">
    <source>
        <dbReference type="RefSeq" id="XP_009773855.1"/>
    </source>
</evidence>
<reference evidence="1" key="1">
    <citation type="journal article" date="2013" name="Genome Biol.">
        <title>Reference genomes and transcriptomes of Nicotiana sylvestris and Nicotiana tomentosiformis.</title>
        <authorList>
            <person name="Sierro N."/>
            <person name="Battey J.N."/>
            <person name="Ouadi S."/>
            <person name="Bovet L."/>
            <person name="Goepfert S."/>
            <person name="Bakaher N."/>
            <person name="Peitsch M.C."/>
            <person name="Ivanov N.V."/>
        </authorList>
    </citation>
    <scope>NUCLEOTIDE SEQUENCE [LARGE SCALE GENOMIC DNA]</scope>
</reference>
<keyword evidence="1" id="KW-1185">Reference proteome</keyword>
<dbReference type="Proteomes" id="UP000189701">
    <property type="component" value="Unplaced"/>
</dbReference>
<accession>A0A1U7WHZ1</accession>
<gene>
    <name evidence="2" type="primary">LOC104224004</name>
</gene>
<evidence type="ECO:0000313" key="1">
    <source>
        <dbReference type="Proteomes" id="UP000189701"/>
    </source>
</evidence>
<dbReference type="AlphaFoldDB" id="A0A1U7WHZ1"/>
<dbReference type="RefSeq" id="XP_009773855.1">
    <property type="nucleotide sequence ID" value="XM_009775553.1"/>
</dbReference>
<dbReference type="STRING" id="4096.A0A1U7WHZ1"/>
<proteinExistence type="predicted"/>
<organism evidence="1 2">
    <name type="scientific">Nicotiana sylvestris</name>
    <name type="common">Wood tobacco</name>
    <name type="synonym">South American tobacco</name>
    <dbReference type="NCBI Taxonomy" id="4096"/>
    <lineage>
        <taxon>Eukaryota</taxon>
        <taxon>Viridiplantae</taxon>
        <taxon>Streptophyta</taxon>
        <taxon>Embryophyta</taxon>
        <taxon>Tracheophyta</taxon>
        <taxon>Spermatophyta</taxon>
        <taxon>Magnoliopsida</taxon>
        <taxon>eudicotyledons</taxon>
        <taxon>Gunneridae</taxon>
        <taxon>Pentapetalae</taxon>
        <taxon>asterids</taxon>
        <taxon>lamiids</taxon>
        <taxon>Solanales</taxon>
        <taxon>Solanaceae</taxon>
        <taxon>Nicotianoideae</taxon>
        <taxon>Nicotianeae</taxon>
        <taxon>Nicotiana</taxon>
    </lineage>
</organism>